<comment type="caution">
    <text evidence="1">The sequence shown here is derived from an EMBL/GenBank/DDBJ whole genome shotgun (WGS) entry which is preliminary data.</text>
</comment>
<keyword evidence="2" id="KW-1185">Reference proteome</keyword>
<proteinExistence type="predicted"/>
<gene>
    <name evidence="1" type="ORF">HDF09_003497</name>
</gene>
<protein>
    <recommendedName>
        <fullName evidence="3">DUF2007 domain-containing protein</fullName>
    </recommendedName>
</protein>
<accession>A0A7W8IKL0</accession>
<evidence type="ECO:0000313" key="2">
    <source>
        <dbReference type="Proteomes" id="UP000568106"/>
    </source>
</evidence>
<evidence type="ECO:0008006" key="3">
    <source>
        <dbReference type="Google" id="ProtNLM"/>
    </source>
</evidence>
<dbReference type="AlphaFoldDB" id="A0A7W8IKL0"/>
<reference evidence="1" key="1">
    <citation type="submission" date="2020-08" db="EMBL/GenBank/DDBJ databases">
        <title>Genomic Encyclopedia of Type Strains, Phase IV (KMG-V): Genome sequencing to study the core and pangenomes of soil and plant-associated prokaryotes.</title>
        <authorList>
            <person name="Whitman W."/>
        </authorList>
    </citation>
    <scope>NUCLEOTIDE SEQUENCE [LARGE SCALE GENOMIC DNA]</scope>
    <source>
        <strain evidence="1">M8UP27</strain>
    </source>
</reference>
<dbReference type="EMBL" id="JACHDY010000005">
    <property type="protein sequence ID" value="MBB5318798.1"/>
    <property type="molecule type" value="Genomic_DNA"/>
</dbReference>
<organism evidence="1 2">
    <name type="scientific">Tunturiibacter empetritectus</name>
    <dbReference type="NCBI Taxonomy" id="3069691"/>
    <lineage>
        <taxon>Bacteria</taxon>
        <taxon>Pseudomonadati</taxon>
        <taxon>Acidobacteriota</taxon>
        <taxon>Terriglobia</taxon>
        <taxon>Terriglobales</taxon>
        <taxon>Acidobacteriaceae</taxon>
        <taxon>Tunturiibacter</taxon>
    </lineage>
</organism>
<name>A0A7W8IKL0_9BACT</name>
<sequence length="201" mass="21646">MIGDAGQYQELVKLYAVYGDDELLDLARGMSNLTDMAQEALRGEMSRRGLKASSAPERAEQRVLSEDDLADLRAFAALAPAECVFEYADGRGAVAASLALREAGIESIVLQGDGSRMDVQGPRVVVAPENAEDAAILLSQPLAERFKAEVDESASEEFTLPACPICGSHETLLEAVEPANRWRCDDCDHDWLEGEASSGVE</sequence>
<dbReference type="Proteomes" id="UP000568106">
    <property type="component" value="Unassembled WGS sequence"/>
</dbReference>
<evidence type="ECO:0000313" key="1">
    <source>
        <dbReference type="EMBL" id="MBB5318798.1"/>
    </source>
</evidence>